<accession>A0A6S6TMA0</accession>
<feature type="domain" description="CRISPR system ring nuclease SSO2081-like" evidence="1">
    <location>
        <begin position="23"/>
        <end position="239"/>
    </location>
</feature>
<reference evidence="2" key="1">
    <citation type="submission" date="2020-01" db="EMBL/GenBank/DDBJ databases">
        <authorList>
            <person name="Meier V. D."/>
            <person name="Meier V D."/>
        </authorList>
    </citation>
    <scope>NUCLEOTIDE SEQUENCE</scope>
    <source>
        <strain evidence="2">HLG_WM_MAG_07</strain>
    </source>
</reference>
<proteinExistence type="predicted"/>
<dbReference type="CDD" id="cd09741">
    <property type="entry name" value="Csx1_III-U"/>
    <property type="match status" value="1"/>
</dbReference>
<dbReference type="Pfam" id="PF09623">
    <property type="entry name" value="Cas_NE0113"/>
    <property type="match status" value="1"/>
</dbReference>
<name>A0A6S6TMA0_9GAMM</name>
<protein>
    <submittedName>
        <fullName evidence="2">CRISPR-associated protein, Csx3 family</fullName>
    </submittedName>
</protein>
<dbReference type="InterPro" id="IPR013413">
    <property type="entry name" value="CRISPR-assoc_prot_NE0113"/>
</dbReference>
<organism evidence="2">
    <name type="scientific">uncultured Thiotrichaceae bacterium</name>
    <dbReference type="NCBI Taxonomy" id="298394"/>
    <lineage>
        <taxon>Bacteria</taxon>
        <taxon>Pseudomonadati</taxon>
        <taxon>Pseudomonadota</taxon>
        <taxon>Gammaproteobacteria</taxon>
        <taxon>Thiotrichales</taxon>
        <taxon>Thiotrichaceae</taxon>
        <taxon>environmental samples</taxon>
    </lineage>
</organism>
<dbReference type="AlphaFoldDB" id="A0A6S6TMA0"/>
<evidence type="ECO:0000259" key="1">
    <source>
        <dbReference type="Pfam" id="PF09623"/>
    </source>
</evidence>
<gene>
    <name evidence="2" type="ORF">HELGO_WM19203</name>
</gene>
<dbReference type="NCBIfam" id="TIGR02584">
    <property type="entry name" value="cas_NE0113"/>
    <property type="match status" value="1"/>
</dbReference>
<sequence>MKQQLVLPHHYSRRILLAVTGYSPQVMTETLYALSVIQVPPFIPTEVHLITTQEGRERAILSLLSDSPGWFTQLCEDYQLPEIDFLEKNIHLVRDPEGRVLDDIRTPQDNECAANAMTELIRDFTADPESAVHVSISGGRRTMTFYGGYALSLFGRTQDRLSHVLVTPDYEFLPDFFYPSPKRRIIYSRMPDSKPLDTAEAEVTLADIPFVRLRDGLPEALLAGEANFTNAVMAVQKELDPPSISVNIKDRELQCGSSVVKLPTASMAFYCWFVWRKVQGLKAVNALTADEQEYLTIYAALVGEHSGTYSRVEKALQDGFSTEYFEQRKSRMHTDLKKTLGRKADAYLLESVGSRPHTCFQIALDVSAIQWFE</sequence>
<dbReference type="InterPro" id="IPR019092">
    <property type="entry name" value="SSO2081-like_dom"/>
</dbReference>
<dbReference type="EMBL" id="CACVAY010000098">
    <property type="protein sequence ID" value="CAA6820375.1"/>
    <property type="molecule type" value="Genomic_DNA"/>
</dbReference>
<evidence type="ECO:0000313" key="2">
    <source>
        <dbReference type="EMBL" id="CAA6820375.1"/>
    </source>
</evidence>